<comment type="caution">
    <text evidence="10">The sequence shown here is derived from an EMBL/GenBank/DDBJ whole genome shotgun (WGS) entry which is preliminary data.</text>
</comment>
<evidence type="ECO:0000256" key="5">
    <source>
        <dbReference type="ARBA" id="ARBA00025606"/>
    </source>
</evidence>
<dbReference type="AlphaFoldDB" id="A0A6N7IW64"/>
<dbReference type="Pfam" id="PF03775">
    <property type="entry name" value="MinC_C"/>
    <property type="match status" value="1"/>
</dbReference>
<comment type="similarity">
    <text evidence="1 7">Belongs to the MinC family.</text>
</comment>
<evidence type="ECO:0000256" key="4">
    <source>
        <dbReference type="ARBA" id="ARBA00023306"/>
    </source>
</evidence>
<feature type="domain" description="Septum formation inhibitor MinC C-terminal" evidence="8">
    <location>
        <begin position="116"/>
        <end position="195"/>
    </location>
</feature>
<dbReference type="Gene3D" id="3.30.160.540">
    <property type="match status" value="1"/>
</dbReference>
<dbReference type="InterPro" id="IPR007874">
    <property type="entry name" value="MinC_N"/>
</dbReference>
<dbReference type="PANTHER" id="PTHR34108:SF1">
    <property type="entry name" value="SEPTUM SITE-DETERMINING PROTEIN MINC"/>
    <property type="match status" value="1"/>
</dbReference>
<dbReference type="InterPro" id="IPR016098">
    <property type="entry name" value="CAP/MinC_C"/>
</dbReference>
<dbReference type="GO" id="GO:0000917">
    <property type="term" value="P:division septum assembly"/>
    <property type="evidence" value="ECO:0007669"/>
    <property type="project" value="UniProtKB-KW"/>
</dbReference>
<keyword evidence="3 7" id="KW-0717">Septation</keyword>
<dbReference type="SUPFAM" id="SSF63848">
    <property type="entry name" value="Cell-division inhibitor MinC, C-terminal domain"/>
    <property type="match status" value="1"/>
</dbReference>
<dbReference type="RefSeq" id="WP_152948174.1">
    <property type="nucleotide sequence ID" value="NZ_WHYR01000062.1"/>
</dbReference>
<sequence>MPGELVSIKGTRQGLVILLDTNRDYEDLKKYLQRKMESARGFFRGARFTVYGQENALPGHQRTELENICRQYGLIPDRGIPWPPRQTTTLRHPGEKANPAGMENVSGHGEPARLYSGLLRSGQTLHYPENVIILGDVHPGARVVAGGSIVVMGSCLGEVHAGAGPQKKATITALHLSPTGLSIAGIMADPAGIPQARGVPLMARVEKGIINFIFYQKKTGFPLPL</sequence>
<evidence type="ECO:0000313" key="11">
    <source>
        <dbReference type="Proteomes" id="UP000441717"/>
    </source>
</evidence>
<dbReference type="Gene3D" id="2.160.20.70">
    <property type="match status" value="1"/>
</dbReference>
<dbReference type="GO" id="GO:1901891">
    <property type="term" value="P:regulation of cell septum assembly"/>
    <property type="evidence" value="ECO:0007669"/>
    <property type="project" value="InterPro"/>
</dbReference>
<keyword evidence="4 7" id="KW-0131">Cell cycle</keyword>
<gene>
    <name evidence="7" type="primary">minC</name>
    <name evidence="10" type="ORF">GFC01_15910</name>
</gene>
<evidence type="ECO:0000256" key="1">
    <source>
        <dbReference type="ARBA" id="ARBA00006291"/>
    </source>
</evidence>
<dbReference type="GO" id="GO:0000902">
    <property type="term" value="P:cell morphogenesis"/>
    <property type="evidence" value="ECO:0007669"/>
    <property type="project" value="InterPro"/>
</dbReference>
<dbReference type="InterPro" id="IPR036145">
    <property type="entry name" value="MinC_C_sf"/>
</dbReference>
<feature type="domain" description="Septum formation inhibitor MinC N-terminal" evidence="9">
    <location>
        <begin position="6"/>
        <end position="76"/>
    </location>
</feature>
<dbReference type="Pfam" id="PF05209">
    <property type="entry name" value="MinC_N"/>
    <property type="match status" value="1"/>
</dbReference>
<evidence type="ECO:0000256" key="2">
    <source>
        <dbReference type="ARBA" id="ARBA00022618"/>
    </source>
</evidence>
<name>A0A6N7IW64_9FIRM</name>
<evidence type="ECO:0000313" key="10">
    <source>
        <dbReference type="EMBL" id="MQL53717.1"/>
    </source>
</evidence>
<evidence type="ECO:0000256" key="7">
    <source>
        <dbReference type="HAMAP-Rule" id="MF_00267"/>
    </source>
</evidence>
<evidence type="ECO:0000259" key="9">
    <source>
        <dbReference type="Pfam" id="PF05209"/>
    </source>
</evidence>
<reference evidence="10 11" key="1">
    <citation type="submission" date="2019-10" db="EMBL/GenBank/DDBJ databases">
        <title>Comparative genomics of sulfur disproportionating microorganisms.</title>
        <authorList>
            <person name="Ward L.M."/>
            <person name="Bertran E."/>
            <person name="Johnston D."/>
        </authorList>
    </citation>
    <scope>NUCLEOTIDE SEQUENCE [LARGE SCALE GENOMIC DNA]</scope>
    <source>
        <strain evidence="10 11">DSM 14055</strain>
    </source>
</reference>
<evidence type="ECO:0000259" key="8">
    <source>
        <dbReference type="Pfam" id="PF03775"/>
    </source>
</evidence>
<dbReference type="OrthoDB" id="9790810at2"/>
<dbReference type="InterPro" id="IPR005526">
    <property type="entry name" value="Septum_form_inhib_MinC_C"/>
</dbReference>
<comment type="subunit">
    <text evidence="6 7">Interacts with MinD and FtsZ.</text>
</comment>
<evidence type="ECO:0000256" key="3">
    <source>
        <dbReference type="ARBA" id="ARBA00023210"/>
    </source>
</evidence>
<evidence type="ECO:0000256" key="6">
    <source>
        <dbReference type="ARBA" id="ARBA00046874"/>
    </source>
</evidence>
<keyword evidence="11" id="KW-1185">Reference proteome</keyword>
<dbReference type="EMBL" id="WHYR01000062">
    <property type="protein sequence ID" value="MQL53717.1"/>
    <property type="molecule type" value="Genomic_DNA"/>
</dbReference>
<dbReference type="PANTHER" id="PTHR34108">
    <property type="entry name" value="SEPTUM SITE-DETERMINING PROTEIN MINC"/>
    <property type="match status" value="1"/>
</dbReference>
<accession>A0A6N7IW64</accession>
<protein>
    <recommendedName>
        <fullName evidence="7">Probable septum site-determining protein MinC</fullName>
    </recommendedName>
</protein>
<proteinExistence type="inferred from homology"/>
<keyword evidence="2 7" id="KW-0132">Cell division</keyword>
<dbReference type="InterPro" id="IPR013033">
    <property type="entry name" value="MinC"/>
</dbReference>
<dbReference type="GO" id="GO:0051302">
    <property type="term" value="P:regulation of cell division"/>
    <property type="evidence" value="ECO:0007669"/>
    <property type="project" value="InterPro"/>
</dbReference>
<dbReference type="HAMAP" id="MF_00267">
    <property type="entry name" value="MinC"/>
    <property type="match status" value="1"/>
</dbReference>
<dbReference type="Proteomes" id="UP000441717">
    <property type="component" value="Unassembled WGS sequence"/>
</dbReference>
<comment type="function">
    <text evidence="5 7">Cell division inhibitor that blocks the formation of polar Z ring septums. Rapidly oscillates between the poles of the cell to destabilize FtsZ filaments that have formed before they mature into polar Z rings. Prevents FtsZ polymerization.</text>
</comment>
<organism evidence="10 11">
    <name type="scientific">Desulfofundulus thermobenzoicus</name>
    <dbReference type="NCBI Taxonomy" id="29376"/>
    <lineage>
        <taxon>Bacteria</taxon>
        <taxon>Bacillati</taxon>
        <taxon>Bacillota</taxon>
        <taxon>Clostridia</taxon>
        <taxon>Eubacteriales</taxon>
        <taxon>Peptococcaceae</taxon>
        <taxon>Desulfofundulus</taxon>
    </lineage>
</organism>